<accession>A0A0K2VAV8</accession>
<dbReference type="EMBL" id="HACA01030054">
    <property type="protein sequence ID" value="CDW47415.1"/>
    <property type="molecule type" value="Transcribed_RNA"/>
</dbReference>
<reference evidence="1" key="1">
    <citation type="submission" date="2014-05" db="EMBL/GenBank/DDBJ databases">
        <authorList>
            <person name="Chronopoulou M."/>
        </authorList>
    </citation>
    <scope>NUCLEOTIDE SEQUENCE</scope>
    <source>
        <tissue evidence="1">Whole organism</tissue>
    </source>
</reference>
<protein>
    <submittedName>
        <fullName evidence="1">Uncharacterized protein</fullName>
    </submittedName>
</protein>
<evidence type="ECO:0000313" key="1">
    <source>
        <dbReference type="EMBL" id="CDW47415.1"/>
    </source>
</evidence>
<feature type="non-terminal residue" evidence="1">
    <location>
        <position position="1"/>
    </location>
</feature>
<proteinExistence type="predicted"/>
<name>A0A0K2VAV8_LEPSM</name>
<sequence>FPVDLKYFSYYRSGFEVYFAWCTFLVDHSKHIPLKTFPHLEQDYFQVFVILHQGQINDGVLHNNQ</sequence>
<dbReference type="AlphaFoldDB" id="A0A0K2VAV8"/>
<organism evidence="1">
    <name type="scientific">Lepeophtheirus salmonis</name>
    <name type="common">Salmon louse</name>
    <name type="synonym">Caligus salmonis</name>
    <dbReference type="NCBI Taxonomy" id="72036"/>
    <lineage>
        <taxon>Eukaryota</taxon>
        <taxon>Metazoa</taxon>
        <taxon>Ecdysozoa</taxon>
        <taxon>Arthropoda</taxon>
        <taxon>Crustacea</taxon>
        <taxon>Multicrustacea</taxon>
        <taxon>Hexanauplia</taxon>
        <taxon>Copepoda</taxon>
        <taxon>Siphonostomatoida</taxon>
        <taxon>Caligidae</taxon>
        <taxon>Lepeophtheirus</taxon>
    </lineage>
</organism>